<comment type="caution">
    <text evidence="1">The sequence shown here is derived from an EMBL/GenBank/DDBJ whole genome shotgun (WGS) entry which is preliminary data.</text>
</comment>
<dbReference type="EMBL" id="JAGPYM010000032">
    <property type="protein sequence ID" value="KAH6876872.1"/>
    <property type="molecule type" value="Genomic_DNA"/>
</dbReference>
<accession>A0A9P8VW84</accession>
<proteinExistence type="predicted"/>
<dbReference type="OrthoDB" id="4969633at2759"/>
<evidence type="ECO:0000313" key="1">
    <source>
        <dbReference type="EMBL" id="KAH6876872.1"/>
    </source>
</evidence>
<organism evidence="1 2">
    <name type="scientific">Thelonectria olida</name>
    <dbReference type="NCBI Taxonomy" id="1576542"/>
    <lineage>
        <taxon>Eukaryota</taxon>
        <taxon>Fungi</taxon>
        <taxon>Dikarya</taxon>
        <taxon>Ascomycota</taxon>
        <taxon>Pezizomycotina</taxon>
        <taxon>Sordariomycetes</taxon>
        <taxon>Hypocreomycetidae</taxon>
        <taxon>Hypocreales</taxon>
        <taxon>Nectriaceae</taxon>
        <taxon>Thelonectria</taxon>
    </lineage>
</organism>
<reference evidence="1 2" key="1">
    <citation type="journal article" date="2021" name="Nat. Commun.">
        <title>Genetic determinants of endophytism in the Arabidopsis root mycobiome.</title>
        <authorList>
            <person name="Mesny F."/>
            <person name="Miyauchi S."/>
            <person name="Thiergart T."/>
            <person name="Pickel B."/>
            <person name="Atanasova L."/>
            <person name="Karlsson M."/>
            <person name="Huettel B."/>
            <person name="Barry K.W."/>
            <person name="Haridas S."/>
            <person name="Chen C."/>
            <person name="Bauer D."/>
            <person name="Andreopoulos W."/>
            <person name="Pangilinan J."/>
            <person name="LaButti K."/>
            <person name="Riley R."/>
            <person name="Lipzen A."/>
            <person name="Clum A."/>
            <person name="Drula E."/>
            <person name="Henrissat B."/>
            <person name="Kohler A."/>
            <person name="Grigoriev I.V."/>
            <person name="Martin F.M."/>
            <person name="Hacquard S."/>
        </authorList>
    </citation>
    <scope>NUCLEOTIDE SEQUENCE [LARGE SCALE GENOMIC DNA]</scope>
    <source>
        <strain evidence="1 2">MPI-CAGE-CH-0241</strain>
    </source>
</reference>
<dbReference type="Proteomes" id="UP000777438">
    <property type="component" value="Unassembled WGS sequence"/>
</dbReference>
<protein>
    <submittedName>
        <fullName evidence="1">Uncharacterized protein</fullName>
    </submittedName>
</protein>
<dbReference type="AlphaFoldDB" id="A0A9P8VW84"/>
<sequence length="166" mass="18625">MDYGSVDVPDPAPKYGYFVHASAIVGSRLKGLAPFTAHLAFDAADCPDLLAVFEALASFPHLETIIPIIPSGTIAEDQVSQWQEHLRQHSHLLRRMVALIDEPSADGEWHQDTFVGWLLRNHLDGERVRRFYLRKNGPRIKLLIDEPGTSGSAVRSEIEPWSLVLY</sequence>
<name>A0A9P8VW84_9HYPO</name>
<evidence type="ECO:0000313" key="2">
    <source>
        <dbReference type="Proteomes" id="UP000777438"/>
    </source>
</evidence>
<keyword evidence="2" id="KW-1185">Reference proteome</keyword>
<gene>
    <name evidence="1" type="ORF">B0T10DRAFT_552348</name>
</gene>